<sequence length="169" mass="18150">MVTHHLVMVNYPIKRMLHFITRFYMGNGDNSLTIGGVTKKLNYVGGNDSDTVNINNNTENSKFWMGKGDNRLTIGGNANNVNFSATDGSNSTIHVRGSVDGGSYTFGGNGATNEMRVNGSVNGSTSFHMGKGSDTTNKLYINNEANMNIFAGNGNDRIEIGSPLLYTGP</sequence>
<evidence type="ECO:0000313" key="1">
    <source>
        <dbReference type="EMBL" id="MBF4102647.1"/>
    </source>
</evidence>
<dbReference type="AlphaFoldDB" id="A0A930URI2"/>
<organism evidence="1">
    <name type="scientific">Gallibacterium anatis</name>
    <dbReference type="NCBI Taxonomy" id="750"/>
    <lineage>
        <taxon>Bacteria</taxon>
        <taxon>Pseudomonadati</taxon>
        <taxon>Pseudomonadota</taxon>
        <taxon>Gammaproteobacteria</taxon>
        <taxon>Pasteurellales</taxon>
        <taxon>Pasteurellaceae</taxon>
        <taxon>Gallibacterium</taxon>
    </lineage>
</organism>
<dbReference type="EMBL" id="JADION010000019">
    <property type="protein sequence ID" value="MBF4102647.1"/>
    <property type="molecule type" value="Genomic_DNA"/>
</dbReference>
<proteinExistence type="predicted"/>
<protein>
    <submittedName>
        <fullName evidence="1">Uncharacterized protein</fullName>
    </submittedName>
</protein>
<accession>A0A930URI2</accession>
<comment type="caution">
    <text evidence="1">The sequence shown here is derived from an EMBL/GenBank/DDBJ whole genome shotgun (WGS) entry which is preliminary data.</text>
</comment>
<gene>
    <name evidence="1" type="ORF">INT80_07670</name>
</gene>
<name>A0A930URI2_9PAST</name>
<dbReference type="Gene3D" id="2.160.20.160">
    <property type="match status" value="1"/>
</dbReference>
<reference evidence="1" key="1">
    <citation type="submission" date="2020-11" db="EMBL/GenBank/DDBJ databases">
        <title>Gallibacterium anatis 1637, full genome, WGS.</title>
        <authorList>
            <person name="Laishevtcev A.I."/>
            <person name="Yakimova E.A."/>
            <person name="Petkovich D."/>
            <person name="Stepanova T.V."/>
            <person name="Kalendr R.S."/>
            <person name="Rubalsky E.O."/>
            <person name="Zulkarneev E.R."/>
            <person name="Aleshkin A.V."/>
        </authorList>
    </citation>
    <scope>NUCLEOTIDE SEQUENCE</scope>
    <source>
        <strain evidence="1">1637</strain>
    </source>
</reference>